<protein>
    <submittedName>
        <fullName evidence="1">Uncharacterized protein</fullName>
    </submittedName>
</protein>
<dbReference type="Proteomes" id="UP000029878">
    <property type="component" value="Unassembled WGS sequence"/>
</dbReference>
<comment type="caution">
    <text evidence="1">The sequence shown here is derived from an EMBL/GenBank/DDBJ whole genome shotgun (WGS) entry which is preliminary data.</text>
</comment>
<evidence type="ECO:0000313" key="2">
    <source>
        <dbReference type="Proteomes" id="UP000029878"/>
    </source>
</evidence>
<accession>A0A4U8S612</accession>
<dbReference type="EMBL" id="JRPL02000025">
    <property type="protein sequence ID" value="TLD81314.1"/>
    <property type="molecule type" value="Genomic_DNA"/>
</dbReference>
<dbReference type="RefSeq" id="WP_138069897.1">
    <property type="nucleotide sequence ID" value="NZ_FZNG01000010.1"/>
</dbReference>
<name>A0A4U8S612_9HELI</name>
<organism evidence="1 2">
    <name type="scientific">Helicobacter trogontum</name>
    <dbReference type="NCBI Taxonomy" id="50960"/>
    <lineage>
        <taxon>Bacteria</taxon>
        <taxon>Pseudomonadati</taxon>
        <taxon>Campylobacterota</taxon>
        <taxon>Epsilonproteobacteria</taxon>
        <taxon>Campylobacterales</taxon>
        <taxon>Helicobacteraceae</taxon>
        <taxon>Helicobacter</taxon>
    </lineage>
</organism>
<gene>
    <name evidence="1" type="ORF">LS81_008735</name>
</gene>
<proteinExistence type="predicted"/>
<dbReference type="OrthoDB" id="9964053at2"/>
<reference evidence="1 2" key="1">
    <citation type="journal article" date="2014" name="Genome Announc.">
        <title>Draft genome sequences of eight enterohepatic helicobacter species isolated from both laboratory and wild rodents.</title>
        <authorList>
            <person name="Sheh A."/>
            <person name="Shen Z."/>
            <person name="Fox J.G."/>
        </authorList>
    </citation>
    <scope>NUCLEOTIDE SEQUENCE [LARGE SCALE GENOMIC DNA]</scope>
    <source>
        <strain evidence="1 2">ATCC 700114</strain>
    </source>
</reference>
<sequence length="100" mass="11718">MQNCDNMNIEEIVEKIKRKQDEMGNRTPSLNNIYDALLEEFPKIKSRSKESREVIVKHLKNSTDQLSKGIEIQLKDLIYRILGDIADIFKQHTNHLPNLK</sequence>
<dbReference type="AlphaFoldDB" id="A0A4U8S612"/>
<evidence type="ECO:0000313" key="1">
    <source>
        <dbReference type="EMBL" id="TLD81314.1"/>
    </source>
</evidence>